<sequence>MSDFIPVTKYLKVSNAAHIAYVFKRKNRYIDNMMAYIKAGIERGHHIIIIENLQIYKQIQEKVKKILSEDDQKKIHYFDNHMFYKCYGDFELQSILKHFEELVQSFLKKRITVRAWAHVEWKEQKNIFSIVEQYEKLSDKNISNMKIMVVCAYNTSEICASLYTGLMRSHEYIMSDTEFVRSSLYMSK</sequence>
<gene>
    <name evidence="2" type="ORF">EDC18_10468</name>
</gene>
<feature type="domain" description="MEDS" evidence="1">
    <location>
        <begin position="18"/>
        <end position="170"/>
    </location>
</feature>
<dbReference type="InterPro" id="IPR025847">
    <property type="entry name" value="MEDS_domain"/>
</dbReference>
<name>A0A4R3MQT0_9FIRM</name>
<dbReference type="Pfam" id="PF14417">
    <property type="entry name" value="MEDS"/>
    <property type="match status" value="1"/>
</dbReference>
<reference evidence="2 3" key="1">
    <citation type="submission" date="2019-03" db="EMBL/GenBank/DDBJ databases">
        <title>Genomic Encyclopedia of Type Strains, Phase IV (KMG-IV): sequencing the most valuable type-strain genomes for metagenomic binning, comparative biology and taxonomic classification.</title>
        <authorList>
            <person name="Goeker M."/>
        </authorList>
    </citation>
    <scope>NUCLEOTIDE SEQUENCE [LARGE SCALE GENOMIC DNA]</scope>
    <source>
        <strain evidence="2 3">DSM 24629</strain>
    </source>
</reference>
<evidence type="ECO:0000259" key="1">
    <source>
        <dbReference type="Pfam" id="PF14417"/>
    </source>
</evidence>
<dbReference type="RefSeq" id="WP_132251757.1">
    <property type="nucleotide sequence ID" value="NZ_SMAL01000004.1"/>
</dbReference>
<accession>A0A4R3MQT0</accession>
<dbReference type="EMBL" id="SMAL01000004">
    <property type="protein sequence ID" value="TCT14918.1"/>
    <property type="molecule type" value="Genomic_DNA"/>
</dbReference>
<evidence type="ECO:0000313" key="2">
    <source>
        <dbReference type="EMBL" id="TCT14918.1"/>
    </source>
</evidence>
<organism evidence="2 3">
    <name type="scientific">Natranaerovirga pectinivora</name>
    <dbReference type="NCBI Taxonomy" id="682400"/>
    <lineage>
        <taxon>Bacteria</taxon>
        <taxon>Bacillati</taxon>
        <taxon>Bacillota</taxon>
        <taxon>Clostridia</taxon>
        <taxon>Lachnospirales</taxon>
        <taxon>Natranaerovirgaceae</taxon>
        <taxon>Natranaerovirga</taxon>
    </lineage>
</organism>
<dbReference type="AlphaFoldDB" id="A0A4R3MQT0"/>
<keyword evidence="3" id="KW-1185">Reference proteome</keyword>
<comment type="caution">
    <text evidence="2">The sequence shown here is derived from an EMBL/GenBank/DDBJ whole genome shotgun (WGS) entry which is preliminary data.</text>
</comment>
<dbReference type="OrthoDB" id="9815750at2"/>
<evidence type="ECO:0000313" key="3">
    <source>
        <dbReference type="Proteomes" id="UP000294902"/>
    </source>
</evidence>
<dbReference type="Proteomes" id="UP000294902">
    <property type="component" value="Unassembled WGS sequence"/>
</dbReference>
<protein>
    <submittedName>
        <fullName evidence="2">DcmR-like sensory protein</fullName>
    </submittedName>
</protein>
<proteinExistence type="predicted"/>